<dbReference type="Proteomes" id="UP000286701">
    <property type="component" value="Unassembled WGS sequence"/>
</dbReference>
<reference evidence="2 3" key="1">
    <citation type="submission" date="2019-01" db="EMBL/GenBank/DDBJ databases">
        <title>Mucilaginibacter antarcticum sp. nov., isolated from antarctic soil.</title>
        <authorList>
            <person name="Yan Y.-Q."/>
            <person name="Du Z.-J."/>
        </authorList>
    </citation>
    <scope>NUCLEOTIDE SEQUENCE [LARGE SCALE GENOMIC DNA]</scope>
    <source>
        <strain evidence="2 3">F01003</strain>
    </source>
</reference>
<evidence type="ECO:0000256" key="1">
    <source>
        <dbReference type="SAM" id="Phobius"/>
    </source>
</evidence>
<protein>
    <submittedName>
        <fullName evidence="2">Uncharacterized protein</fullName>
    </submittedName>
</protein>
<dbReference type="EMBL" id="SBIW01000003">
    <property type="protein sequence ID" value="RWY53836.1"/>
    <property type="molecule type" value="Genomic_DNA"/>
</dbReference>
<keyword evidence="1" id="KW-0812">Transmembrane</keyword>
<sequence length="176" mass="19887">MDVRLYKSITGKKFIADIAKFAEVVELNEYECEMLDAVLEAFGIPDSLTRNQLLTLFDQDEASAFALVQILIREGLVAETGKHGDYDLPEKLVLKLKGDKFLKAGGFLKRYQAEQAKPTEVNSILSKLQQQNLSLQNEKLLNQRAIAGLKMRQYIWWALIVVALIIGYFVGHAVKK</sequence>
<organism evidence="2 3">
    <name type="scientific">Mucilaginibacter gilvus</name>
    <dbReference type="NCBI Taxonomy" id="2305909"/>
    <lineage>
        <taxon>Bacteria</taxon>
        <taxon>Pseudomonadati</taxon>
        <taxon>Bacteroidota</taxon>
        <taxon>Sphingobacteriia</taxon>
        <taxon>Sphingobacteriales</taxon>
        <taxon>Sphingobacteriaceae</taxon>
        <taxon>Mucilaginibacter</taxon>
    </lineage>
</organism>
<keyword evidence="3" id="KW-1185">Reference proteome</keyword>
<evidence type="ECO:0000313" key="3">
    <source>
        <dbReference type="Proteomes" id="UP000286701"/>
    </source>
</evidence>
<keyword evidence="1" id="KW-1133">Transmembrane helix</keyword>
<dbReference type="OrthoDB" id="794630at2"/>
<accession>A0A3S3YZG8</accession>
<feature type="transmembrane region" description="Helical" evidence="1">
    <location>
        <begin position="154"/>
        <end position="174"/>
    </location>
</feature>
<dbReference type="RefSeq" id="WP_128533269.1">
    <property type="nucleotide sequence ID" value="NZ_SBIW01000003.1"/>
</dbReference>
<gene>
    <name evidence="2" type="ORF">EPL05_07135</name>
</gene>
<dbReference type="AlphaFoldDB" id="A0A3S3YZG8"/>
<keyword evidence="1" id="KW-0472">Membrane</keyword>
<evidence type="ECO:0000313" key="2">
    <source>
        <dbReference type="EMBL" id="RWY53836.1"/>
    </source>
</evidence>
<name>A0A3S3YZG8_9SPHI</name>
<proteinExistence type="predicted"/>
<comment type="caution">
    <text evidence="2">The sequence shown here is derived from an EMBL/GenBank/DDBJ whole genome shotgun (WGS) entry which is preliminary data.</text>
</comment>